<dbReference type="Gene3D" id="1.10.340.50">
    <property type="match status" value="1"/>
</dbReference>
<dbReference type="Proteomes" id="UP001155604">
    <property type="component" value="Unassembled WGS sequence"/>
</dbReference>
<organism evidence="2 3">
    <name type="scientific">Shewanella septentrionalis</name>
    <dbReference type="NCBI Taxonomy" id="2952223"/>
    <lineage>
        <taxon>Bacteria</taxon>
        <taxon>Pseudomonadati</taxon>
        <taxon>Pseudomonadota</taxon>
        <taxon>Gammaproteobacteria</taxon>
        <taxon>Alteromonadales</taxon>
        <taxon>Shewanellaceae</taxon>
        <taxon>Shewanella</taxon>
    </lineage>
</organism>
<dbReference type="InterPro" id="IPR004322">
    <property type="entry name" value="Plasmid_replicase_bac"/>
</dbReference>
<name>A0A9X2WYH5_9GAMM</name>
<dbReference type="SMART" id="SM00942">
    <property type="entry name" value="PriCT_1"/>
    <property type="match status" value="1"/>
</dbReference>
<feature type="domain" description="Primase C-terminal 1" evidence="1">
    <location>
        <begin position="170"/>
        <end position="241"/>
    </location>
</feature>
<dbReference type="AlphaFoldDB" id="A0A9X2WYH5"/>
<dbReference type="InterPro" id="IPR014820">
    <property type="entry name" value="PriCT_1"/>
</dbReference>
<evidence type="ECO:0000313" key="2">
    <source>
        <dbReference type="EMBL" id="MCT7948084.1"/>
    </source>
</evidence>
<comment type="caution">
    <text evidence="2">The sequence shown here is derived from an EMBL/GenBank/DDBJ whole genome shotgun (WGS) entry which is preliminary data.</text>
</comment>
<proteinExistence type="predicted"/>
<sequence>MNAAHQLSLFEQLLPQKPYYSDDLSHGLKIISSKKAKKYRHIQHNGPTHKYWLVFDVDRFDATMCWDNLGAPAPNIVATNRDNGHAHLIYGLEIPVRTAPDGSSKALRYAAAVEAALRAKLGADEGYTGLICKNPLNPHWLVSTWEPNPYTLDWLADYLDLSAYSGSKRLSGNGLGRNCNLFDYLSKWAFKSIRQGYPEYERWLEAVLTRAEAYNNKEFTSPLPYSEVKATAKSIAKFTHKNFSAEGFSAWQARQGAKGGRRSKRPTQSGSKAELLPKVLLMQTQGYSNRMISDDLGIGSATISRWTSK</sequence>
<evidence type="ECO:0000313" key="3">
    <source>
        <dbReference type="Proteomes" id="UP001155604"/>
    </source>
</evidence>
<protein>
    <submittedName>
        <fullName evidence="2">Replication initiation protein</fullName>
    </submittedName>
</protein>
<evidence type="ECO:0000259" key="1">
    <source>
        <dbReference type="SMART" id="SM00942"/>
    </source>
</evidence>
<dbReference type="Pfam" id="PF08708">
    <property type="entry name" value="PriCT_1"/>
    <property type="match status" value="1"/>
</dbReference>
<reference evidence="2" key="1">
    <citation type="journal article" date="2023" name="Int. J. Syst. Evol. Microbiol.">
        <title>&lt;i&gt;Shewanella septentrionalis&lt;/i&gt; sp. nov. and &lt;i&gt;Shewanella holmiensis&lt;/i&gt; sp. nov., isolated from Baltic Sea water and sediments.</title>
        <authorList>
            <person name="Martin-Rodriguez A.J."/>
            <person name="Thorell K."/>
            <person name="Joffre E."/>
            <person name="Jensie-Markopoulos S."/>
            <person name="Moore E.R.B."/>
            <person name="Sjoling A."/>
        </authorList>
    </citation>
    <scope>NUCLEOTIDE SEQUENCE</scope>
    <source>
        <strain evidence="2">SP1W3</strain>
    </source>
</reference>
<dbReference type="EMBL" id="JAMTCC010000085">
    <property type="protein sequence ID" value="MCT7948084.1"/>
    <property type="molecule type" value="Genomic_DNA"/>
</dbReference>
<accession>A0A9X2WYH5</accession>
<keyword evidence="3" id="KW-1185">Reference proteome</keyword>
<dbReference type="RefSeq" id="WP_261274060.1">
    <property type="nucleotide sequence ID" value="NZ_JAMTCC010000085.1"/>
</dbReference>
<dbReference type="Pfam" id="PF03090">
    <property type="entry name" value="Replicase"/>
    <property type="match status" value="1"/>
</dbReference>
<gene>
    <name evidence="2" type="ORF">NE536_22315</name>
</gene>